<protein>
    <submittedName>
        <fullName evidence="2">Uncharacterized protein</fullName>
    </submittedName>
</protein>
<evidence type="ECO:0000313" key="3">
    <source>
        <dbReference type="Proteomes" id="UP000299102"/>
    </source>
</evidence>
<name>A0A4C1UR59_EUMVA</name>
<accession>A0A4C1UR59</accession>
<reference evidence="2 3" key="1">
    <citation type="journal article" date="2019" name="Commun. Biol.">
        <title>The bagworm genome reveals a unique fibroin gene that provides high tensile strength.</title>
        <authorList>
            <person name="Kono N."/>
            <person name="Nakamura H."/>
            <person name="Ohtoshi R."/>
            <person name="Tomita M."/>
            <person name="Numata K."/>
            <person name="Arakawa K."/>
        </authorList>
    </citation>
    <scope>NUCLEOTIDE SEQUENCE [LARGE SCALE GENOMIC DNA]</scope>
</reference>
<proteinExistence type="predicted"/>
<organism evidence="2 3">
    <name type="scientific">Eumeta variegata</name>
    <name type="common">Bagworm moth</name>
    <name type="synonym">Eumeta japonica</name>
    <dbReference type="NCBI Taxonomy" id="151549"/>
    <lineage>
        <taxon>Eukaryota</taxon>
        <taxon>Metazoa</taxon>
        <taxon>Ecdysozoa</taxon>
        <taxon>Arthropoda</taxon>
        <taxon>Hexapoda</taxon>
        <taxon>Insecta</taxon>
        <taxon>Pterygota</taxon>
        <taxon>Neoptera</taxon>
        <taxon>Endopterygota</taxon>
        <taxon>Lepidoptera</taxon>
        <taxon>Glossata</taxon>
        <taxon>Ditrysia</taxon>
        <taxon>Tineoidea</taxon>
        <taxon>Psychidae</taxon>
        <taxon>Oiketicinae</taxon>
        <taxon>Eumeta</taxon>
    </lineage>
</organism>
<keyword evidence="3" id="KW-1185">Reference proteome</keyword>
<feature type="compositionally biased region" description="Basic and acidic residues" evidence="1">
    <location>
        <begin position="65"/>
        <end position="81"/>
    </location>
</feature>
<dbReference type="AlphaFoldDB" id="A0A4C1UR59"/>
<comment type="caution">
    <text evidence="2">The sequence shown here is derived from an EMBL/GenBank/DDBJ whole genome shotgun (WGS) entry which is preliminary data.</text>
</comment>
<evidence type="ECO:0000313" key="2">
    <source>
        <dbReference type="EMBL" id="GBP28941.1"/>
    </source>
</evidence>
<evidence type="ECO:0000256" key="1">
    <source>
        <dbReference type="SAM" id="MobiDB-lite"/>
    </source>
</evidence>
<dbReference type="Proteomes" id="UP000299102">
    <property type="component" value="Unassembled WGS sequence"/>
</dbReference>
<feature type="region of interest" description="Disordered" evidence="1">
    <location>
        <begin position="49"/>
        <end position="82"/>
    </location>
</feature>
<dbReference type="EMBL" id="BGZK01000214">
    <property type="protein sequence ID" value="GBP28941.1"/>
    <property type="molecule type" value="Genomic_DNA"/>
</dbReference>
<gene>
    <name evidence="2" type="ORF">EVAR_83840_1</name>
</gene>
<sequence length="126" mass="14453">MRRVFSTKGECTTKKYRPRAKTKAAPERNIAGRRMFAIATQYPRGRSRIFCSSISPPPPRALVRRARDGGERSATRRRAADTEDALGNQMFGGWRMKPMLVSCFRENTHTYILVVITIESTFKNFH</sequence>